<dbReference type="Proteomes" id="UP000426328">
    <property type="component" value="Chromosome"/>
</dbReference>
<keyword evidence="1" id="KW-1133">Transmembrane helix</keyword>
<feature type="transmembrane region" description="Helical" evidence="1">
    <location>
        <begin position="389"/>
        <end position="412"/>
    </location>
</feature>
<keyword evidence="4" id="KW-1185">Reference proteome</keyword>
<organism evidence="3 4">
    <name type="scientific">Acidianus ambivalens</name>
    <name type="common">Desulfurolobus ambivalens</name>
    <dbReference type="NCBI Taxonomy" id="2283"/>
    <lineage>
        <taxon>Archaea</taxon>
        <taxon>Thermoproteota</taxon>
        <taxon>Thermoprotei</taxon>
        <taxon>Sulfolobales</taxon>
        <taxon>Sulfolobaceae</taxon>
        <taxon>Acidianus</taxon>
    </lineage>
</organism>
<feature type="transmembrane region" description="Helical" evidence="1">
    <location>
        <begin position="275"/>
        <end position="295"/>
    </location>
</feature>
<reference evidence="3 4" key="2">
    <citation type="submission" date="2019-10" db="EMBL/GenBank/DDBJ databases">
        <title>Genome Sequences from Six Type Strain Members of the Archaeal Family Sulfolobaceae: Acidianus ambivalens, Acidianus infernus, Metallosphaera prunae, Stygiolobus azoricus, Sulfolobus metallicus, and Sulfurisphaera ohwakuensis.</title>
        <authorList>
            <person name="Counts J.A."/>
            <person name="Kelly R.M."/>
        </authorList>
    </citation>
    <scope>NUCLEOTIDE SEQUENCE [LARGE SCALE GENOMIC DNA]</scope>
    <source>
        <strain evidence="3 4">LEI 10</strain>
    </source>
</reference>
<reference evidence="2 5" key="1">
    <citation type="submission" date="2019-10" db="EMBL/GenBank/DDBJ databases">
        <title>Comparative genomics of sulfur disproportionating microorganisms.</title>
        <authorList>
            <person name="Ward L.M."/>
            <person name="Bertran E."/>
            <person name="Johnston D."/>
        </authorList>
    </citation>
    <scope>NUCLEOTIDE SEQUENCE [LARGE SCALE GENOMIC DNA]</scope>
    <source>
        <strain evidence="2 5">DSM 3772</strain>
    </source>
</reference>
<dbReference type="GO" id="GO:0140359">
    <property type="term" value="F:ABC-type transporter activity"/>
    <property type="evidence" value="ECO:0007669"/>
    <property type="project" value="InterPro"/>
</dbReference>
<sequence length="472" mass="53524">MRPSFYDFKKTLLRVFSISILIIFIVSGVAMAYQIIQVSQLVPSNYENLNVMGYVYVSPNYKVSICGIVFNNQGKPIPSATICILSSGKVIASTETLTNGFFNVTVKYAPNLYLLVKYNGLERSEDISSIISPIGIIFSYNQQQQEDIGPLVNQTLEFFDISLFSNFGPCYLYNAEIVIMCNNNLVIFPHDNSNITLEFVHSCHIQNHRIVTPLKSLNLSLRALTPIYITVNIPPMTNSIIVSSYTHYNALQRELNFSLPYSKYTIIYSEITPNILPLFCFFMLFFPFVIIYLAYTSFARLRSTGELEFILVRPITKCKIFISRFFANVLITTVSSFLLIPTTAIIFSIKIGLYLPMHLILLISLIPLSSLLSYLAITYMYSTIIKSGGTVLGLGFFTYIIIRIVIPIIGIITNTYNEITNYLVPGSILCYISELVTERKVRVNVELEIISTILWIIIPSIISYVIIKKRDM</sequence>
<dbReference type="KEGG" id="aamb:D1866_03715"/>
<evidence type="ECO:0000256" key="1">
    <source>
        <dbReference type="SAM" id="Phobius"/>
    </source>
</evidence>
<keyword evidence="1" id="KW-0472">Membrane</keyword>
<evidence type="ECO:0000313" key="4">
    <source>
        <dbReference type="Proteomes" id="UP000426328"/>
    </source>
</evidence>
<dbReference type="GeneID" id="42778812"/>
<feature type="transmembrane region" description="Helical" evidence="1">
    <location>
        <begin position="355"/>
        <end position="377"/>
    </location>
</feature>
<feature type="transmembrane region" description="Helical" evidence="1">
    <location>
        <begin position="325"/>
        <end position="349"/>
    </location>
</feature>
<dbReference type="SUPFAM" id="SSF49464">
    <property type="entry name" value="Carboxypeptidase regulatory domain-like"/>
    <property type="match status" value="1"/>
</dbReference>
<keyword evidence="1" id="KW-0812">Transmembrane</keyword>
<protein>
    <submittedName>
        <fullName evidence="3">ABC transporter permease subunit</fullName>
    </submittedName>
</protein>
<accession>A0A650CTL5</accession>
<dbReference type="InterPro" id="IPR008969">
    <property type="entry name" value="CarboxyPept-like_regulatory"/>
</dbReference>
<proteinExistence type="predicted"/>
<dbReference type="EMBL" id="WHYS01000002">
    <property type="protein sequence ID" value="MQL56253.1"/>
    <property type="molecule type" value="Genomic_DNA"/>
</dbReference>
<name>A0A650CTL5_ACIAM</name>
<feature type="transmembrane region" description="Helical" evidence="1">
    <location>
        <begin position="12"/>
        <end position="36"/>
    </location>
</feature>
<evidence type="ECO:0000313" key="2">
    <source>
        <dbReference type="EMBL" id="MQL56253.1"/>
    </source>
</evidence>
<dbReference type="Pfam" id="PF12679">
    <property type="entry name" value="ABC2_membrane_2"/>
    <property type="match status" value="1"/>
</dbReference>
<dbReference type="Proteomes" id="UP000474054">
    <property type="component" value="Unassembled WGS sequence"/>
</dbReference>
<evidence type="ECO:0000313" key="3">
    <source>
        <dbReference type="EMBL" id="QGR21211.1"/>
    </source>
</evidence>
<dbReference type="AlphaFoldDB" id="A0A650CTL5"/>
<dbReference type="EMBL" id="CP045482">
    <property type="protein sequence ID" value="QGR21211.1"/>
    <property type="molecule type" value="Genomic_DNA"/>
</dbReference>
<evidence type="ECO:0000313" key="5">
    <source>
        <dbReference type="Proteomes" id="UP000474054"/>
    </source>
</evidence>
<dbReference type="GO" id="GO:0005886">
    <property type="term" value="C:plasma membrane"/>
    <property type="evidence" value="ECO:0007669"/>
    <property type="project" value="UniProtKB-SubCell"/>
</dbReference>
<gene>
    <name evidence="3" type="ORF">D1866_03715</name>
    <name evidence="2" type="ORF">GFB69_11115</name>
</gene>
<feature type="transmembrane region" description="Helical" evidence="1">
    <location>
        <begin position="449"/>
        <end position="467"/>
    </location>
</feature>
<dbReference type="RefSeq" id="WP_152942781.1">
    <property type="nucleotide sequence ID" value="NZ_CP045482.1"/>
</dbReference>